<dbReference type="Pfam" id="PF11553">
    <property type="entry name" value="DUF3231"/>
    <property type="match status" value="1"/>
</dbReference>
<organism evidence="1 2">
    <name type="scientific">Virgibacillus byunsanensis</name>
    <dbReference type="NCBI Taxonomy" id="570945"/>
    <lineage>
        <taxon>Bacteria</taxon>
        <taxon>Bacillati</taxon>
        <taxon>Bacillota</taxon>
        <taxon>Bacilli</taxon>
        <taxon>Bacillales</taxon>
        <taxon>Bacillaceae</taxon>
        <taxon>Virgibacillus</taxon>
    </lineage>
</organism>
<evidence type="ECO:0000313" key="1">
    <source>
        <dbReference type="EMBL" id="MFD1038918.1"/>
    </source>
</evidence>
<keyword evidence="2" id="KW-1185">Reference proteome</keyword>
<sequence length="158" mass="18209">MVMEQKINVTSAELSQIWEAYMDASITSTVLSYFIEKVEDEDIKPVLHDAQSLAISHMQTLSIIFEQENKPIPFGFTDEDVNIEAPRLYSDNYFLQYMLQVGKFGLLFFSRAITMSTREDINSFFSEGLRQFNDLHRKATVVGLRKGLYIKPPTIPTR</sequence>
<dbReference type="InterPro" id="IPR012347">
    <property type="entry name" value="Ferritin-like"/>
</dbReference>
<comment type="caution">
    <text evidence="1">The sequence shown here is derived from an EMBL/GenBank/DDBJ whole genome shotgun (WGS) entry which is preliminary data.</text>
</comment>
<name>A0ABW3LKJ3_9BACI</name>
<dbReference type="Gene3D" id="1.20.1260.10">
    <property type="match status" value="1"/>
</dbReference>
<protein>
    <submittedName>
        <fullName evidence="1">DUF3231 family protein</fullName>
    </submittedName>
</protein>
<accession>A0ABW3LKJ3</accession>
<dbReference type="Proteomes" id="UP001597040">
    <property type="component" value="Unassembled WGS sequence"/>
</dbReference>
<reference evidence="2" key="1">
    <citation type="journal article" date="2019" name="Int. J. Syst. Evol. Microbiol.">
        <title>The Global Catalogue of Microorganisms (GCM) 10K type strain sequencing project: providing services to taxonomists for standard genome sequencing and annotation.</title>
        <authorList>
            <consortium name="The Broad Institute Genomics Platform"/>
            <consortium name="The Broad Institute Genome Sequencing Center for Infectious Disease"/>
            <person name="Wu L."/>
            <person name="Ma J."/>
        </authorList>
    </citation>
    <scope>NUCLEOTIDE SEQUENCE [LARGE SCALE GENOMIC DNA]</scope>
    <source>
        <strain evidence="2">CCUG 56754</strain>
    </source>
</reference>
<dbReference type="EMBL" id="JBHTKJ010000027">
    <property type="protein sequence ID" value="MFD1038918.1"/>
    <property type="molecule type" value="Genomic_DNA"/>
</dbReference>
<proteinExistence type="predicted"/>
<evidence type="ECO:0000313" key="2">
    <source>
        <dbReference type="Proteomes" id="UP001597040"/>
    </source>
</evidence>
<dbReference type="RefSeq" id="WP_390362359.1">
    <property type="nucleotide sequence ID" value="NZ_JBHTKJ010000027.1"/>
</dbReference>
<dbReference type="InterPro" id="IPR021617">
    <property type="entry name" value="DUF3231"/>
</dbReference>
<gene>
    <name evidence="1" type="ORF">ACFQ3N_11025</name>
</gene>